<dbReference type="Proteomes" id="UP001249851">
    <property type="component" value="Unassembled WGS sequence"/>
</dbReference>
<reference evidence="1" key="2">
    <citation type="journal article" date="2023" name="Science">
        <title>Genomic signatures of disease resistance in endangered staghorn corals.</title>
        <authorList>
            <person name="Vollmer S.V."/>
            <person name="Selwyn J.D."/>
            <person name="Despard B.A."/>
            <person name="Roesel C.L."/>
        </authorList>
    </citation>
    <scope>NUCLEOTIDE SEQUENCE</scope>
    <source>
        <strain evidence="1">K2</strain>
    </source>
</reference>
<sequence length="100" mass="11506">MLMPEISPHTLSKALPLEHRNTLLGEHRTSFCYRLETDTTSFGAFLTKEEIERHHFFSIGKAETNEFLSASIALYLENSSFHFQFPSAFNSSSFILFLDK</sequence>
<evidence type="ECO:0000313" key="2">
    <source>
        <dbReference type="Proteomes" id="UP001249851"/>
    </source>
</evidence>
<keyword evidence="2" id="KW-1185">Reference proteome</keyword>
<protein>
    <submittedName>
        <fullName evidence="1">Uncharacterized protein</fullName>
    </submittedName>
</protein>
<dbReference type="AlphaFoldDB" id="A0AAD9V1D5"/>
<comment type="caution">
    <text evidence="1">The sequence shown here is derived from an EMBL/GenBank/DDBJ whole genome shotgun (WGS) entry which is preliminary data.</text>
</comment>
<reference evidence="1" key="1">
    <citation type="journal article" date="2023" name="G3 (Bethesda)">
        <title>Whole genome assembly and annotation of the endangered Caribbean coral Acropora cervicornis.</title>
        <authorList>
            <person name="Selwyn J.D."/>
            <person name="Vollmer S.V."/>
        </authorList>
    </citation>
    <scope>NUCLEOTIDE SEQUENCE</scope>
    <source>
        <strain evidence="1">K2</strain>
    </source>
</reference>
<gene>
    <name evidence="1" type="ORF">P5673_020001</name>
</gene>
<organism evidence="1 2">
    <name type="scientific">Acropora cervicornis</name>
    <name type="common">Staghorn coral</name>
    <dbReference type="NCBI Taxonomy" id="6130"/>
    <lineage>
        <taxon>Eukaryota</taxon>
        <taxon>Metazoa</taxon>
        <taxon>Cnidaria</taxon>
        <taxon>Anthozoa</taxon>
        <taxon>Hexacorallia</taxon>
        <taxon>Scleractinia</taxon>
        <taxon>Astrocoeniina</taxon>
        <taxon>Acroporidae</taxon>
        <taxon>Acropora</taxon>
    </lineage>
</organism>
<proteinExistence type="predicted"/>
<dbReference type="EMBL" id="JARQWQ010000048">
    <property type="protein sequence ID" value="KAK2557643.1"/>
    <property type="molecule type" value="Genomic_DNA"/>
</dbReference>
<name>A0AAD9V1D5_ACRCE</name>
<accession>A0AAD9V1D5</accession>
<evidence type="ECO:0000313" key="1">
    <source>
        <dbReference type="EMBL" id="KAK2557643.1"/>
    </source>
</evidence>